<dbReference type="PROSITE" id="PS51644">
    <property type="entry name" value="HTH_OST"/>
    <property type="match status" value="1"/>
</dbReference>
<evidence type="ECO:0000256" key="2">
    <source>
        <dbReference type="ARBA" id="ARBA00022771"/>
    </source>
</evidence>
<evidence type="ECO:0000256" key="7">
    <source>
        <dbReference type="PROSITE-ProRule" id="PRU00723"/>
    </source>
</evidence>
<evidence type="ECO:0008006" key="14">
    <source>
        <dbReference type="Google" id="ProtNLM"/>
    </source>
</evidence>
<evidence type="ECO:0000256" key="4">
    <source>
        <dbReference type="ARBA" id="ARBA00022884"/>
    </source>
</evidence>
<proteinExistence type="predicted"/>
<sequence length="505" mass="56903">MAKLASCHDHFIRETAFKAKIDLQRSAAKHVILPISPPQQGLSHMAVISPRTPTSPPSFQVPSPYWDPHSAGNTNPEFMAMNYLDSMSELQKQAQLLGLENHIDANETGGIGHDYFGIDASAANFSVKGGRRLSNLSEFPVKTCHYFNKGFCKHGTSCRYYHGQLVPENFSQMHGSDSGNEEQLFSPGSLEQLESEIVEILKTRRGSPLSIASLPMVYYDKYKKVLQADGYLTESQRHGKSGYSLTKLLARLKRLCLIDRPHGQHAVVLAEDAPKYMQKGEYGQNISASRQIYLTFPAESTFTEDDVSSYFNTYGCVEDVRIPCQQRRMFGFVTFVDPETVKTILAKGNPHYVCGSRVLVKPYREKAKVVDRKFPDRIEHQIYISPPHYVDMDSEFPLISRSCGNHRFLARQLIGDEEQNFLQRRRLAELQFAQKSWPATPQLSFSMDGLRVSDEDASNFQPAEPFIYALNEKPNHTDTSLSDENSSQGLNLPDSPFAFPIENGI</sequence>
<feature type="region of interest" description="Disordered" evidence="8">
    <location>
        <begin position="473"/>
        <end position="495"/>
    </location>
</feature>
<dbReference type="GO" id="GO:0003677">
    <property type="term" value="F:DNA binding"/>
    <property type="evidence" value="ECO:0007669"/>
    <property type="project" value="UniProtKB-KW"/>
</dbReference>
<dbReference type="InterPro" id="IPR000504">
    <property type="entry name" value="RRM_dom"/>
</dbReference>
<protein>
    <recommendedName>
        <fullName evidence="14">Zinc finger CCCH domain-containing protein 18-like</fullName>
    </recommendedName>
</protein>
<dbReference type="Gene3D" id="3.30.70.330">
    <property type="match status" value="1"/>
</dbReference>
<dbReference type="PANTHER" id="PTHR24009:SF0">
    <property type="entry name" value="ZINC FINGER CCCH DOMAIN-CONTAINING PROTEIN 18"/>
    <property type="match status" value="1"/>
</dbReference>
<keyword evidence="5" id="KW-0238">DNA-binding</keyword>
<evidence type="ECO:0000256" key="8">
    <source>
        <dbReference type="SAM" id="MobiDB-lite"/>
    </source>
</evidence>
<keyword evidence="4 6" id="KW-0694">RNA-binding</keyword>
<comment type="caution">
    <text evidence="12">The sequence shown here is derived from an EMBL/GenBank/DDBJ whole genome shotgun (WGS) entry which is preliminary data.</text>
</comment>
<evidence type="ECO:0000256" key="6">
    <source>
        <dbReference type="PROSITE-ProRule" id="PRU00176"/>
    </source>
</evidence>
<reference evidence="12 13" key="1">
    <citation type="submission" date="2024-01" db="EMBL/GenBank/DDBJ databases">
        <title>The genomes of 5 underutilized Papilionoideae crops provide insights into root nodulation and disease resistanc.</title>
        <authorList>
            <person name="Yuan L."/>
        </authorList>
    </citation>
    <scope>NUCLEOTIDE SEQUENCE [LARGE SCALE GENOMIC DNA]</scope>
    <source>
        <strain evidence="12">ZHUSHIDOU_FW_LH</strain>
        <tissue evidence="12">Leaf</tissue>
    </source>
</reference>
<feature type="domain" description="RRM" evidence="9">
    <location>
        <begin position="290"/>
        <end position="365"/>
    </location>
</feature>
<dbReference type="GO" id="GO:0003723">
    <property type="term" value="F:RNA binding"/>
    <property type="evidence" value="ECO:0007669"/>
    <property type="project" value="UniProtKB-UniRule"/>
</dbReference>
<dbReference type="EMBL" id="JAYWIO010000003">
    <property type="protein sequence ID" value="KAK7276921.1"/>
    <property type="molecule type" value="Genomic_DNA"/>
</dbReference>
<dbReference type="AlphaFoldDB" id="A0AAN9FKK6"/>
<evidence type="ECO:0000259" key="9">
    <source>
        <dbReference type="PROSITE" id="PS50102"/>
    </source>
</evidence>
<evidence type="ECO:0000313" key="12">
    <source>
        <dbReference type="EMBL" id="KAK7276921.1"/>
    </source>
</evidence>
<dbReference type="InterPro" id="IPR034365">
    <property type="entry name" value="AtC3H46-like_RRM"/>
</dbReference>
<feature type="domain" description="C3H1-type" evidence="10">
    <location>
        <begin position="138"/>
        <end position="165"/>
    </location>
</feature>
<accession>A0AAN9FKK6</accession>
<keyword evidence="3 7" id="KW-0862">Zinc</keyword>
<evidence type="ECO:0000259" key="10">
    <source>
        <dbReference type="PROSITE" id="PS50103"/>
    </source>
</evidence>
<name>A0AAN9FKK6_CROPI</name>
<dbReference type="PROSITE" id="PS50102">
    <property type="entry name" value="RRM"/>
    <property type="match status" value="1"/>
</dbReference>
<dbReference type="Proteomes" id="UP001372338">
    <property type="component" value="Unassembled WGS sequence"/>
</dbReference>
<dbReference type="InterPro" id="IPR025605">
    <property type="entry name" value="OST-HTH/LOTUS_dom"/>
</dbReference>
<dbReference type="PANTHER" id="PTHR24009">
    <property type="entry name" value="RNA-BINDING (RRM/RBD/RNP MOTIFS)"/>
    <property type="match status" value="1"/>
</dbReference>
<dbReference type="InterPro" id="IPR012677">
    <property type="entry name" value="Nucleotide-bd_a/b_plait_sf"/>
</dbReference>
<evidence type="ECO:0000256" key="3">
    <source>
        <dbReference type="ARBA" id="ARBA00022833"/>
    </source>
</evidence>
<feature type="domain" description="HTH OST-type" evidence="11">
    <location>
        <begin position="189"/>
        <end position="272"/>
    </location>
</feature>
<evidence type="ECO:0000259" key="11">
    <source>
        <dbReference type="PROSITE" id="PS51644"/>
    </source>
</evidence>
<dbReference type="InterPro" id="IPR035979">
    <property type="entry name" value="RBD_domain_sf"/>
</dbReference>
<dbReference type="Pfam" id="PF00076">
    <property type="entry name" value="RRM_1"/>
    <property type="match status" value="1"/>
</dbReference>
<keyword evidence="2 7" id="KW-0863">Zinc-finger</keyword>
<keyword evidence="1 7" id="KW-0479">Metal-binding</keyword>
<evidence type="ECO:0000313" key="13">
    <source>
        <dbReference type="Proteomes" id="UP001372338"/>
    </source>
</evidence>
<keyword evidence="13" id="KW-1185">Reference proteome</keyword>
<feature type="compositionally biased region" description="Polar residues" evidence="8">
    <location>
        <begin position="477"/>
        <end position="490"/>
    </location>
</feature>
<dbReference type="SMART" id="SM00360">
    <property type="entry name" value="RRM"/>
    <property type="match status" value="1"/>
</dbReference>
<dbReference type="CDD" id="cd12458">
    <property type="entry name" value="RRM_AtC3H46_like"/>
    <property type="match status" value="1"/>
</dbReference>
<evidence type="ECO:0000256" key="1">
    <source>
        <dbReference type="ARBA" id="ARBA00022723"/>
    </source>
</evidence>
<dbReference type="PROSITE" id="PS50103">
    <property type="entry name" value="ZF_C3H1"/>
    <property type="match status" value="1"/>
</dbReference>
<dbReference type="InterPro" id="IPR000571">
    <property type="entry name" value="Znf_CCCH"/>
</dbReference>
<feature type="zinc finger region" description="C3H1-type" evidence="7">
    <location>
        <begin position="138"/>
        <end position="165"/>
    </location>
</feature>
<evidence type="ECO:0000256" key="5">
    <source>
        <dbReference type="ARBA" id="ARBA00023125"/>
    </source>
</evidence>
<dbReference type="GO" id="GO:0008270">
    <property type="term" value="F:zinc ion binding"/>
    <property type="evidence" value="ECO:0007669"/>
    <property type="project" value="UniProtKB-KW"/>
</dbReference>
<dbReference type="Gene3D" id="4.10.1000.10">
    <property type="entry name" value="Zinc finger, CCCH-type"/>
    <property type="match status" value="1"/>
</dbReference>
<dbReference type="FunFam" id="3.30.70.330:FF:000678">
    <property type="entry name" value="zinc finger CCCH domain-containing protein 53-like isoform X2"/>
    <property type="match status" value="1"/>
</dbReference>
<gene>
    <name evidence="12" type="ORF">RIF29_18070</name>
</gene>
<dbReference type="SUPFAM" id="SSF54928">
    <property type="entry name" value="RNA-binding domain, RBD"/>
    <property type="match status" value="1"/>
</dbReference>
<organism evidence="12 13">
    <name type="scientific">Crotalaria pallida</name>
    <name type="common">Smooth rattlebox</name>
    <name type="synonym">Crotalaria striata</name>
    <dbReference type="NCBI Taxonomy" id="3830"/>
    <lineage>
        <taxon>Eukaryota</taxon>
        <taxon>Viridiplantae</taxon>
        <taxon>Streptophyta</taxon>
        <taxon>Embryophyta</taxon>
        <taxon>Tracheophyta</taxon>
        <taxon>Spermatophyta</taxon>
        <taxon>Magnoliopsida</taxon>
        <taxon>eudicotyledons</taxon>
        <taxon>Gunneridae</taxon>
        <taxon>Pentapetalae</taxon>
        <taxon>rosids</taxon>
        <taxon>fabids</taxon>
        <taxon>Fabales</taxon>
        <taxon>Fabaceae</taxon>
        <taxon>Papilionoideae</taxon>
        <taxon>50 kb inversion clade</taxon>
        <taxon>genistoids sensu lato</taxon>
        <taxon>core genistoids</taxon>
        <taxon>Crotalarieae</taxon>
        <taxon>Crotalaria</taxon>
    </lineage>
</organism>